<organism evidence="1 2">
    <name type="scientific">Bombyx mandarina</name>
    <name type="common">Wild silk moth</name>
    <name type="synonym">Wild silkworm</name>
    <dbReference type="NCBI Taxonomy" id="7092"/>
    <lineage>
        <taxon>Eukaryota</taxon>
        <taxon>Metazoa</taxon>
        <taxon>Ecdysozoa</taxon>
        <taxon>Arthropoda</taxon>
        <taxon>Hexapoda</taxon>
        <taxon>Insecta</taxon>
        <taxon>Pterygota</taxon>
        <taxon>Neoptera</taxon>
        <taxon>Endopterygota</taxon>
        <taxon>Lepidoptera</taxon>
        <taxon>Glossata</taxon>
        <taxon>Ditrysia</taxon>
        <taxon>Bombycoidea</taxon>
        <taxon>Bombycidae</taxon>
        <taxon>Bombycinae</taxon>
        <taxon>Bombyx</taxon>
    </lineage>
</organism>
<dbReference type="AlphaFoldDB" id="A0A6J2KRB8"/>
<sequence>MTWNIINRETGNVRNSNAELTLTINDRIITSHQEVASAFERYFADIPASTTKSLISSPTVAESLLQDHVDECNVNFKFTNIDIEDIIDNLKLINIKKTGDLWGISITVIKSIIDIIAPYLATIFNDCIDCGVFLDLMKCSKIIPLFKSGSTFDPSNFRPISVQFYSIKKQYGFTRGCSTIDASVDLIKNILQA</sequence>
<evidence type="ECO:0000313" key="1">
    <source>
        <dbReference type="Proteomes" id="UP000504629"/>
    </source>
</evidence>
<protein>
    <submittedName>
        <fullName evidence="2">Uncharacterized protein LOC114252419</fullName>
    </submittedName>
</protein>
<accession>A0A6J2KRB8</accession>
<dbReference type="KEGG" id="bman:114252419"/>
<gene>
    <name evidence="2" type="primary">LOC114252419</name>
</gene>
<evidence type="ECO:0000313" key="2">
    <source>
        <dbReference type="RefSeq" id="XP_028042694.1"/>
    </source>
</evidence>
<name>A0A6J2KRB8_BOMMA</name>
<dbReference type="RefSeq" id="XP_028042694.1">
    <property type="nucleotide sequence ID" value="XM_028186893.1"/>
</dbReference>
<proteinExistence type="predicted"/>
<dbReference type="GeneID" id="114252419"/>
<dbReference type="OrthoDB" id="414730at2759"/>
<reference evidence="2" key="1">
    <citation type="submission" date="2025-08" db="UniProtKB">
        <authorList>
            <consortium name="RefSeq"/>
        </authorList>
    </citation>
    <scope>IDENTIFICATION</scope>
    <source>
        <tissue evidence="2">Silk gland</tissue>
    </source>
</reference>
<dbReference type="Proteomes" id="UP000504629">
    <property type="component" value="Unplaced"/>
</dbReference>
<keyword evidence="1" id="KW-1185">Reference proteome</keyword>